<dbReference type="PANTHER" id="PTHR12774:SF2">
    <property type="entry name" value="PEROXISOMAL BIOGENESIS FACTOR 19"/>
    <property type="match status" value="1"/>
</dbReference>
<sequence>MAEQRNEHDEPSLAEVIQTSPPKSSVESDSVVETAERDGDSSELDDLLDSALKDFQRPTSLPPDQNAPEKKPERKADSSSEKQDAPKEAPPLPPDQEALFNQLFTGGEGAADFESVMTSVMSELGKDFGQDPGMNDDLLAKLLQSGGAEAFPGFGSTTSTEGAASSGKETLDRTLGDTINRLVQSAQDLKDGNIPEAEILKQMENMHLGDGAESEMMPMMQQMMQSLLSKEILYPSLKEVVEKYPAWLDQNQSTVKPEDFQRYSQQFELMKRLCSEYESETATESPDVKQQRMTRIMDLIQEMEGLGQPPTDIIGEGGTGPGLQFDRQGIPKIPGMPEGDQCSIM</sequence>
<dbReference type="GO" id="GO:0045046">
    <property type="term" value="P:protein import into peroxisome membrane"/>
    <property type="evidence" value="ECO:0007669"/>
    <property type="project" value="TreeGrafter"/>
</dbReference>
<dbReference type="InterPro" id="IPR038322">
    <property type="entry name" value="Pex19_C_sf"/>
</dbReference>
<accession>A0A8B7YY15</accession>
<dbReference type="Proteomes" id="UP000694845">
    <property type="component" value="Unplaced"/>
</dbReference>
<comment type="similarity">
    <text evidence="1">Belongs to the peroxin-19 family.</text>
</comment>
<name>A0A8B7YY15_ACAPL</name>
<evidence type="ECO:0000256" key="2">
    <source>
        <dbReference type="ARBA" id="ARBA00029688"/>
    </source>
</evidence>
<dbReference type="GeneID" id="110983027"/>
<feature type="compositionally biased region" description="Basic and acidic residues" evidence="3">
    <location>
        <begin position="67"/>
        <end position="87"/>
    </location>
</feature>
<organism evidence="4 5">
    <name type="scientific">Acanthaster planci</name>
    <name type="common">Crown-of-thorns starfish</name>
    <dbReference type="NCBI Taxonomy" id="133434"/>
    <lineage>
        <taxon>Eukaryota</taxon>
        <taxon>Metazoa</taxon>
        <taxon>Echinodermata</taxon>
        <taxon>Eleutherozoa</taxon>
        <taxon>Asterozoa</taxon>
        <taxon>Asteroidea</taxon>
        <taxon>Valvatacea</taxon>
        <taxon>Valvatida</taxon>
        <taxon>Acanthasteridae</taxon>
        <taxon>Acanthaster</taxon>
    </lineage>
</organism>
<dbReference type="GO" id="GO:0033328">
    <property type="term" value="F:peroxisome membrane targeting sequence binding"/>
    <property type="evidence" value="ECO:0007669"/>
    <property type="project" value="TreeGrafter"/>
</dbReference>
<dbReference type="GO" id="GO:0005778">
    <property type="term" value="C:peroxisomal membrane"/>
    <property type="evidence" value="ECO:0007669"/>
    <property type="project" value="TreeGrafter"/>
</dbReference>
<evidence type="ECO:0000313" key="5">
    <source>
        <dbReference type="RefSeq" id="XP_022097577.1"/>
    </source>
</evidence>
<dbReference type="Pfam" id="PF04614">
    <property type="entry name" value="Pex19"/>
    <property type="match status" value="1"/>
</dbReference>
<dbReference type="RefSeq" id="XP_022097577.1">
    <property type="nucleotide sequence ID" value="XM_022241885.1"/>
</dbReference>
<dbReference type="PANTHER" id="PTHR12774">
    <property type="entry name" value="PEROXISOMAL BIOGENESIS FACTOR 19"/>
    <property type="match status" value="1"/>
</dbReference>
<feature type="compositionally biased region" description="Polar residues" evidence="3">
    <location>
        <begin position="17"/>
        <end position="28"/>
    </location>
</feature>
<dbReference type="InterPro" id="IPR006708">
    <property type="entry name" value="Pex19"/>
</dbReference>
<evidence type="ECO:0000256" key="1">
    <source>
        <dbReference type="ARBA" id="ARBA00006326"/>
    </source>
</evidence>
<dbReference type="Gene3D" id="1.20.120.900">
    <property type="entry name" value="Pex19, mPTS binding domain"/>
    <property type="match status" value="1"/>
</dbReference>
<dbReference type="KEGG" id="aplc:110983027"/>
<dbReference type="OMA" id="ASKEVMY"/>
<dbReference type="OrthoDB" id="21292at2759"/>
<evidence type="ECO:0000313" key="4">
    <source>
        <dbReference type="Proteomes" id="UP000694845"/>
    </source>
</evidence>
<proteinExistence type="inferred from homology"/>
<reference evidence="5" key="1">
    <citation type="submission" date="2025-08" db="UniProtKB">
        <authorList>
            <consortium name="RefSeq"/>
        </authorList>
    </citation>
    <scope>IDENTIFICATION</scope>
</reference>
<gene>
    <name evidence="5" type="primary">LOC110983027</name>
</gene>
<dbReference type="AlphaFoldDB" id="A0A8B7YY15"/>
<keyword evidence="4" id="KW-1185">Reference proteome</keyword>
<feature type="region of interest" description="Disordered" evidence="3">
    <location>
        <begin position="1"/>
        <end position="98"/>
    </location>
</feature>
<protein>
    <recommendedName>
        <fullName evidence="2">Peroxin-19</fullName>
    </recommendedName>
</protein>
<evidence type="ECO:0000256" key="3">
    <source>
        <dbReference type="SAM" id="MobiDB-lite"/>
    </source>
</evidence>
<feature type="compositionally biased region" description="Basic and acidic residues" evidence="3">
    <location>
        <begin position="1"/>
        <end position="11"/>
    </location>
</feature>